<dbReference type="InterPro" id="IPR005119">
    <property type="entry name" value="LysR_subst-bd"/>
</dbReference>
<dbReference type="RefSeq" id="WP_306101173.1">
    <property type="nucleotide sequence ID" value="NZ_CP162601.1"/>
</dbReference>
<evidence type="ECO:0000256" key="2">
    <source>
        <dbReference type="ARBA" id="ARBA00023015"/>
    </source>
</evidence>
<dbReference type="Gene3D" id="3.40.190.290">
    <property type="match status" value="1"/>
</dbReference>
<dbReference type="SUPFAM" id="SSF46785">
    <property type="entry name" value="Winged helix' DNA-binding domain"/>
    <property type="match status" value="1"/>
</dbReference>
<evidence type="ECO:0000256" key="3">
    <source>
        <dbReference type="ARBA" id="ARBA00023125"/>
    </source>
</evidence>
<feature type="domain" description="HTH lysR-type" evidence="5">
    <location>
        <begin position="4"/>
        <end position="61"/>
    </location>
</feature>
<dbReference type="KEGG" id="vih:AB0763_03540"/>
<sequence>MQNIETKWLLDFLKLAELRNFSKAAEERHITQSTFSRRIQALENAVGCQLFDRDTTPVTLTQSGIEFRSSARSLVIQLEYDLERLSDLSVLGHQKVSLAAGHSIATDILPLMNFNLFSEDTETILEVRAIDIDDAVKMLQENACDLMMSYKNVQLHHANYLTHKLGESKMLCVTGLDQQGRAKYSLSRHTLSPWIMHSSGSFMGRLTREMGHYYALQPVFSSSMTELVKALIIQGEGIGWLPEHSIKQALNNQQLIVLDQEQAPPIAEIYAYRSTAKLHHAAERVWQKLKGYNNIDW</sequence>
<keyword evidence="2" id="KW-0805">Transcription regulation</keyword>
<dbReference type="CDD" id="cd05466">
    <property type="entry name" value="PBP2_LTTR_substrate"/>
    <property type="match status" value="1"/>
</dbReference>
<organism evidence="6">
    <name type="scientific">Vibrio sp. HB236076</name>
    <dbReference type="NCBI Taxonomy" id="3232307"/>
    <lineage>
        <taxon>Bacteria</taxon>
        <taxon>Pseudomonadati</taxon>
        <taxon>Pseudomonadota</taxon>
        <taxon>Gammaproteobacteria</taxon>
        <taxon>Vibrionales</taxon>
        <taxon>Vibrionaceae</taxon>
        <taxon>Vibrio</taxon>
    </lineage>
</organism>
<dbReference type="PROSITE" id="PS50931">
    <property type="entry name" value="HTH_LYSR"/>
    <property type="match status" value="1"/>
</dbReference>
<keyword evidence="3" id="KW-0238">DNA-binding</keyword>
<evidence type="ECO:0000313" key="6">
    <source>
        <dbReference type="EMBL" id="XDK25732.1"/>
    </source>
</evidence>
<evidence type="ECO:0000256" key="1">
    <source>
        <dbReference type="ARBA" id="ARBA00009437"/>
    </source>
</evidence>
<comment type="similarity">
    <text evidence="1">Belongs to the LysR transcriptional regulatory family.</text>
</comment>
<dbReference type="EMBL" id="CP162601">
    <property type="protein sequence ID" value="XDK25732.1"/>
    <property type="molecule type" value="Genomic_DNA"/>
</dbReference>
<dbReference type="InterPro" id="IPR000847">
    <property type="entry name" value="LysR_HTH_N"/>
</dbReference>
<evidence type="ECO:0000256" key="4">
    <source>
        <dbReference type="ARBA" id="ARBA00023163"/>
    </source>
</evidence>
<reference evidence="6" key="1">
    <citation type="submission" date="2024-07" db="EMBL/GenBank/DDBJ databases">
        <title>Genome Analysis of a Potential Novel Vibrio Species Secreting pH- and Thermo-stable Alginate Lyase and its Application in Producing Alginate Oligosaccharides.</title>
        <authorList>
            <person name="Huang H."/>
            <person name="Bao K."/>
        </authorList>
    </citation>
    <scope>NUCLEOTIDE SEQUENCE</scope>
    <source>
        <strain evidence="6">HB236076</strain>
    </source>
</reference>
<accession>A0AB39HE64</accession>
<dbReference type="GO" id="GO:0003700">
    <property type="term" value="F:DNA-binding transcription factor activity"/>
    <property type="evidence" value="ECO:0007669"/>
    <property type="project" value="InterPro"/>
</dbReference>
<dbReference type="PANTHER" id="PTHR30126">
    <property type="entry name" value="HTH-TYPE TRANSCRIPTIONAL REGULATOR"/>
    <property type="match status" value="1"/>
</dbReference>
<protein>
    <submittedName>
        <fullName evidence="6">LysR substrate-binding domain-containing protein</fullName>
    </submittedName>
</protein>
<dbReference type="Gene3D" id="1.10.10.10">
    <property type="entry name" value="Winged helix-like DNA-binding domain superfamily/Winged helix DNA-binding domain"/>
    <property type="match status" value="1"/>
</dbReference>
<proteinExistence type="inferred from homology"/>
<evidence type="ECO:0000259" key="5">
    <source>
        <dbReference type="PROSITE" id="PS50931"/>
    </source>
</evidence>
<dbReference type="SUPFAM" id="SSF53850">
    <property type="entry name" value="Periplasmic binding protein-like II"/>
    <property type="match status" value="1"/>
</dbReference>
<dbReference type="GO" id="GO:0000976">
    <property type="term" value="F:transcription cis-regulatory region binding"/>
    <property type="evidence" value="ECO:0007669"/>
    <property type="project" value="TreeGrafter"/>
</dbReference>
<dbReference type="Pfam" id="PF03466">
    <property type="entry name" value="LysR_substrate"/>
    <property type="match status" value="1"/>
</dbReference>
<dbReference type="InterPro" id="IPR036390">
    <property type="entry name" value="WH_DNA-bd_sf"/>
</dbReference>
<keyword evidence="4" id="KW-0804">Transcription</keyword>
<dbReference type="Pfam" id="PF00126">
    <property type="entry name" value="HTH_1"/>
    <property type="match status" value="1"/>
</dbReference>
<dbReference type="AlphaFoldDB" id="A0AB39HE64"/>
<gene>
    <name evidence="6" type="ORF">AB0763_03540</name>
</gene>
<dbReference type="InterPro" id="IPR036388">
    <property type="entry name" value="WH-like_DNA-bd_sf"/>
</dbReference>
<name>A0AB39HE64_9VIBR</name>
<dbReference type="PRINTS" id="PR00039">
    <property type="entry name" value="HTHLYSR"/>
</dbReference>
<dbReference type="PANTHER" id="PTHR30126:SF2">
    <property type="entry name" value="HTH-TYPE TRANSCRIPTIONAL REGULATOR YJIE"/>
    <property type="match status" value="1"/>
</dbReference>